<comment type="caution">
    <text evidence="1">The sequence shown here is derived from an EMBL/GenBank/DDBJ whole genome shotgun (WGS) entry which is preliminary data.</text>
</comment>
<dbReference type="EMBL" id="JACXVP010000002">
    <property type="protein sequence ID" value="KAG5623535.1"/>
    <property type="molecule type" value="Genomic_DNA"/>
</dbReference>
<keyword evidence="2" id="KW-1185">Reference proteome</keyword>
<sequence>MNEKTKWESLMINLASSKGFLKDWHFVFGAIGLYGNDVEAMKNTSSSFSPDSSCSHCVRSTLRQRGLKNLSTPMLRELFKIPATPVSARHGCEILIGFGQLTLGNLTIFYDREYRLTI</sequence>
<dbReference type="Proteomes" id="UP000824120">
    <property type="component" value="Chromosome 2"/>
</dbReference>
<organism evidence="1 2">
    <name type="scientific">Solanum commersonii</name>
    <name type="common">Commerson's wild potato</name>
    <name type="synonym">Commerson's nightshade</name>
    <dbReference type="NCBI Taxonomy" id="4109"/>
    <lineage>
        <taxon>Eukaryota</taxon>
        <taxon>Viridiplantae</taxon>
        <taxon>Streptophyta</taxon>
        <taxon>Embryophyta</taxon>
        <taxon>Tracheophyta</taxon>
        <taxon>Spermatophyta</taxon>
        <taxon>Magnoliopsida</taxon>
        <taxon>eudicotyledons</taxon>
        <taxon>Gunneridae</taxon>
        <taxon>Pentapetalae</taxon>
        <taxon>asterids</taxon>
        <taxon>lamiids</taxon>
        <taxon>Solanales</taxon>
        <taxon>Solanaceae</taxon>
        <taxon>Solanoideae</taxon>
        <taxon>Solaneae</taxon>
        <taxon>Solanum</taxon>
    </lineage>
</organism>
<protein>
    <submittedName>
        <fullName evidence="1">Uncharacterized protein</fullName>
    </submittedName>
</protein>
<name>A0A9J6AHN3_SOLCO</name>
<evidence type="ECO:0000313" key="1">
    <source>
        <dbReference type="EMBL" id="KAG5623535.1"/>
    </source>
</evidence>
<dbReference type="AlphaFoldDB" id="A0A9J6AHN3"/>
<proteinExistence type="predicted"/>
<reference evidence="1 2" key="1">
    <citation type="submission" date="2020-09" db="EMBL/GenBank/DDBJ databases">
        <title>De no assembly of potato wild relative species, Solanum commersonii.</title>
        <authorList>
            <person name="Cho K."/>
        </authorList>
    </citation>
    <scope>NUCLEOTIDE SEQUENCE [LARGE SCALE GENOMIC DNA]</scope>
    <source>
        <strain evidence="1">LZ3.2</strain>
        <tissue evidence="1">Leaf</tissue>
    </source>
</reference>
<gene>
    <name evidence="1" type="ORF">H5410_008753</name>
</gene>
<accession>A0A9J6AHN3</accession>
<evidence type="ECO:0000313" key="2">
    <source>
        <dbReference type="Proteomes" id="UP000824120"/>
    </source>
</evidence>